<dbReference type="EMBL" id="KN835196">
    <property type="protein sequence ID" value="KIK44184.1"/>
    <property type="molecule type" value="Genomic_DNA"/>
</dbReference>
<dbReference type="Proteomes" id="UP000054485">
    <property type="component" value="Unassembled WGS sequence"/>
</dbReference>
<reference evidence="3" key="2">
    <citation type="submission" date="2015-01" db="EMBL/GenBank/DDBJ databases">
        <title>Evolutionary Origins and Diversification of the Mycorrhizal Mutualists.</title>
        <authorList>
            <consortium name="DOE Joint Genome Institute"/>
            <consortium name="Mycorrhizal Genomics Consortium"/>
            <person name="Kohler A."/>
            <person name="Kuo A."/>
            <person name="Nagy L.G."/>
            <person name="Floudas D."/>
            <person name="Copeland A."/>
            <person name="Barry K.W."/>
            <person name="Cichocki N."/>
            <person name="Veneault-Fourrey C."/>
            <person name="LaButti K."/>
            <person name="Lindquist E.A."/>
            <person name="Lipzen A."/>
            <person name="Lundell T."/>
            <person name="Morin E."/>
            <person name="Murat C."/>
            <person name="Riley R."/>
            <person name="Ohm R."/>
            <person name="Sun H."/>
            <person name="Tunlid A."/>
            <person name="Henrissat B."/>
            <person name="Grigoriev I.V."/>
            <person name="Hibbett D.S."/>
            <person name="Martin F."/>
        </authorList>
    </citation>
    <scope>NUCLEOTIDE SEQUENCE [LARGE SCALE GENOMIC DNA]</scope>
    <source>
        <strain evidence="3">UH-Slu-Lm8-n1</strain>
    </source>
</reference>
<reference evidence="2 3" key="1">
    <citation type="submission" date="2014-04" db="EMBL/GenBank/DDBJ databases">
        <authorList>
            <consortium name="DOE Joint Genome Institute"/>
            <person name="Kuo A."/>
            <person name="Ruytinx J."/>
            <person name="Rineau F."/>
            <person name="Colpaert J."/>
            <person name="Kohler A."/>
            <person name="Nagy L.G."/>
            <person name="Floudas D."/>
            <person name="Copeland A."/>
            <person name="Barry K.W."/>
            <person name="Cichocki N."/>
            <person name="Veneault-Fourrey C."/>
            <person name="LaButti K."/>
            <person name="Lindquist E.A."/>
            <person name="Lipzen A."/>
            <person name="Lundell T."/>
            <person name="Morin E."/>
            <person name="Murat C."/>
            <person name="Sun H."/>
            <person name="Tunlid A."/>
            <person name="Henrissat B."/>
            <person name="Grigoriev I.V."/>
            <person name="Hibbett D.S."/>
            <person name="Martin F."/>
            <person name="Nordberg H.P."/>
            <person name="Cantor M.N."/>
            <person name="Hua S.X."/>
        </authorList>
    </citation>
    <scope>NUCLEOTIDE SEQUENCE [LARGE SCALE GENOMIC DNA]</scope>
    <source>
        <strain evidence="2 3">UH-Slu-Lm8-n1</strain>
    </source>
</reference>
<proteinExistence type="predicted"/>
<feature type="chain" id="PRO_5002219090" evidence="1">
    <location>
        <begin position="27"/>
        <end position="160"/>
    </location>
</feature>
<protein>
    <submittedName>
        <fullName evidence="2">Uncharacterized protein</fullName>
    </submittedName>
</protein>
<dbReference type="InParanoid" id="A0A0D0B2E0"/>
<evidence type="ECO:0000256" key="1">
    <source>
        <dbReference type="SAM" id="SignalP"/>
    </source>
</evidence>
<gene>
    <name evidence="2" type="ORF">CY34DRAFT_651684</name>
</gene>
<feature type="signal peptide" evidence="1">
    <location>
        <begin position="1"/>
        <end position="26"/>
    </location>
</feature>
<name>A0A0D0B2E0_9AGAM</name>
<accession>A0A0D0B2E0</accession>
<dbReference type="AlphaFoldDB" id="A0A0D0B2E0"/>
<dbReference type="HOGENOM" id="CLU_1653301_0_0_1"/>
<organism evidence="2 3">
    <name type="scientific">Suillus luteus UH-Slu-Lm8-n1</name>
    <dbReference type="NCBI Taxonomy" id="930992"/>
    <lineage>
        <taxon>Eukaryota</taxon>
        <taxon>Fungi</taxon>
        <taxon>Dikarya</taxon>
        <taxon>Basidiomycota</taxon>
        <taxon>Agaricomycotina</taxon>
        <taxon>Agaricomycetes</taxon>
        <taxon>Agaricomycetidae</taxon>
        <taxon>Boletales</taxon>
        <taxon>Suillineae</taxon>
        <taxon>Suillaceae</taxon>
        <taxon>Suillus</taxon>
    </lineage>
</organism>
<evidence type="ECO:0000313" key="2">
    <source>
        <dbReference type="EMBL" id="KIK44184.1"/>
    </source>
</evidence>
<sequence length="160" mass="17529">MFSSENDETSSSSALWLLLVLHTGFADGPPRTDTQHFNEFCVQIFFPSSYQISPVSPTSRHLSDVHMNTRRLMCAGSLITIGSTSSIYNFQAQDGADYTWPSSASAFPCPIMFTRSSSGRSTELQLRIHISCRFLVCLDLGPLINSAVVTGLDIDVLVEG</sequence>
<keyword evidence="3" id="KW-1185">Reference proteome</keyword>
<evidence type="ECO:0000313" key="3">
    <source>
        <dbReference type="Proteomes" id="UP000054485"/>
    </source>
</evidence>
<keyword evidence="1" id="KW-0732">Signal</keyword>